<dbReference type="Pfam" id="PF00528">
    <property type="entry name" value="BPD_transp_1"/>
    <property type="match status" value="1"/>
</dbReference>
<evidence type="ECO:0000256" key="6">
    <source>
        <dbReference type="ARBA" id="ARBA00022989"/>
    </source>
</evidence>
<reference evidence="9 10" key="1">
    <citation type="submission" date="2020-09" db="EMBL/GenBank/DDBJ databases">
        <title>Characterization and genome sequencing of Ruminiclostridium sp. nov. MA18.</title>
        <authorList>
            <person name="Rettenmaier R."/>
            <person name="Kowollik M.-L."/>
            <person name="Liebl W."/>
            <person name="Zverlov V."/>
        </authorList>
    </citation>
    <scope>NUCLEOTIDE SEQUENCE [LARGE SCALE GENOMIC DNA]</scope>
    <source>
        <strain evidence="9 10">MA18</strain>
    </source>
</reference>
<dbReference type="Gene3D" id="1.10.3720.10">
    <property type="entry name" value="MetI-like"/>
    <property type="match status" value="1"/>
</dbReference>
<dbReference type="NCBIfam" id="TIGR01726">
    <property type="entry name" value="HEQRo_perm_3TM"/>
    <property type="match status" value="1"/>
</dbReference>
<dbReference type="GO" id="GO:0006865">
    <property type="term" value="P:amino acid transport"/>
    <property type="evidence" value="ECO:0007669"/>
    <property type="project" value="UniProtKB-KW"/>
</dbReference>
<name>A0A4U7JAV8_9FIRM</name>
<dbReference type="RefSeq" id="WP_137699079.1">
    <property type="nucleotide sequence ID" value="NZ_CP061336.1"/>
</dbReference>
<evidence type="ECO:0000256" key="2">
    <source>
        <dbReference type="ARBA" id="ARBA00022448"/>
    </source>
</evidence>
<keyword evidence="10" id="KW-1185">Reference proteome</keyword>
<gene>
    <name evidence="9" type="ORF">EHE19_005630</name>
</gene>
<dbReference type="InterPro" id="IPR010065">
    <property type="entry name" value="AA_ABC_transptr_permease_3TM"/>
</dbReference>
<dbReference type="KEGG" id="rher:EHE19_005630"/>
<evidence type="ECO:0000256" key="1">
    <source>
        <dbReference type="ARBA" id="ARBA00004651"/>
    </source>
</evidence>
<protein>
    <submittedName>
        <fullName evidence="9">Amino acid ABC transporter permease</fullName>
    </submittedName>
</protein>
<accession>A0A4U7JAV8</accession>
<evidence type="ECO:0000313" key="10">
    <source>
        <dbReference type="Proteomes" id="UP000306409"/>
    </source>
</evidence>
<keyword evidence="2 8" id="KW-0813">Transport</keyword>
<evidence type="ECO:0000313" key="9">
    <source>
        <dbReference type="EMBL" id="QNU67926.1"/>
    </source>
</evidence>
<dbReference type="PROSITE" id="PS50928">
    <property type="entry name" value="ABC_TM1"/>
    <property type="match status" value="1"/>
</dbReference>
<comment type="similarity">
    <text evidence="8">Belongs to the binding-protein-dependent transport system permease family.</text>
</comment>
<keyword evidence="4 8" id="KW-0812">Transmembrane</keyword>
<dbReference type="PANTHER" id="PTHR30614:SF0">
    <property type="entry name" value="L-CYSTINE TRANSPORT SYSTEM PERMEASE PROTEIN TCYL"/>
    <property type="match status" value="1"/>
</dbReference>
<keyword evidence="6 8" id="KW-1133">Transmembrane helix</keyword>
<evidence type="ECO:0000256" key="3">
    <source>
        <dbReference type="ARBA" id="ARBA00022475"/>
    </source>
</evidence>
<keyword evidence="7 8" id="KW-0472">Membrane</keyword>
<dbReference type="OrthoDB" id="9787841at2"/>
<dbReference type="Proteomes" id="UP000306409">
    <property type="component" value="Chromosome"/>
</dbReference>
<keyword evidence="5" id="KW-0029">Amino-acid transport</keyword>
<proteinExistence type="inferred from homology"/>
<dbReference type="GO" id="GO:0043190">
    <property type="term" value="C:ATP-binding cassette (ABC) transporter complex"/>
    <property type="evidence" value="ECO:0007669"/>
    <property type="project" value="InterPro"/>
</dbReference>
<evidence type="ECO:0000256" key="7">
    <source>
        <dbReference type="ARBA" id="ARBA00023136"/>
    </source>
</evidence>
<feature type="transmembrane region" description="Helical" evidence="8">
    <location>
        <begin position="181"/>
        <end position="202"/>
    </location>
</feature>
<dbReference type="PANTHER" id="PTHR30614">
    <property type="entry name" value="MEMBRANE COMPONENT OF AMINO ACID ABC TRANSPORTER"/>
    <property type="match status" value="1"/>
</dbReference>
<organism evidence="9 10">
    <name type="scientific">Ruminiclostridium herbifermentans</name>
    <dbReference type="NCBI Taxonomy" id="2488810"/>
    <lineage>
        <taxon>Bacteria</taxon>
        <taxon>Bacillati</taxon>
        <taxon>Bacillota</taxon>
        <taxon>Clostridia</taxon>
        <taxon>Eubacteriales</taxon>
        <taxon>Oscillospiraceae</taxon>
        <taxon>Ruminiclostridium</taxon>
    </lineage>
</organism>
<keyword evidence="3" id="KW-1003">Cell membrane</keyword>
<dbReference type="AlphaFoldDB" id="A0A4U7JAV8"/>
<comment type="subcellular location">
    <subcellularLocation>
        <location evidence="1 8">Cell membrane</location>
        <topology evidence="1 8">Multi-pass membrane protein</topology>
    </subcellularLocation>
</comment>
<dbReference type="SUPFAM" id="SSF161098">
    <property type="entry name" value="MetI-like"/>
    <property type="match status" value="1"/>
</dbReference>
<dbReference type="EMBL" id="CP061336">
    <property type="protein sequence ID" value="QNU67926.1"/>
    <property type="molecule type" value="Genomic_DNA"/>
</dbReference>
<dbReference type="GO" id="GO:0022857">
    <property type="term" value="F:transmembrane transporter activity"/>
    <property type="evidence" value="ECO:0007669"/>
    <property type="project" value="InterPro"/>
</dbReference>
<dbReference type="InterPro" id="IPR035906">
    <property type="entry name" value="MetI-like_sf"/>
</dbReference>
<evidence type="ECO:0000256" key="8">
    <source>
        <dbReference type="RuleBase" id="RU363032"/>
    </source>
</evidence>
<feature type="transmembrane region" description="Helical" evidence="8">
    <location>
        <begin position="12"/>
        <end position="35"/>
    </location>
</feature>
<dbReference type="InterPro" id="IPR043429">
    <property type="entry name" value="ArtM/GltK/GlnP/TcyL/YhdX-like"/>
</dbReference>
<feature type="transmembrane region" description="Helical" evidence="8">
    <location>
        <begin position="80"/>
        <end position="100"/>
    </location>
</feature>
<evidence type="ECO:0000256" key="5">
    <source>
        <dbReference type="ARBA" id="ARBA00022970"/>
    </source>
</evidence>
<sequence length="210" mass="23682">MKLFWLLFEGMLVSIELFVLTLIFALPLGLIISLGRRSKNIIVSGITSIYISIMRGTPLMLQLVVVYFGPYYIFNRTFDRFSAAVLALVLNYAAYFAEIYRGGIDSIPKGQYEAGEVLGFTKMQVFFKIILPQVVKRILPAISNEVITLVKDTALVTVIGIAEMFKAAQTEASRILSVRPLFIAGAFYYVMNLIVAKLFAFAEKKLNYYR</sequence>
<dbReference type="CDD" id="cd06261">
    <property type="entry name" value="TM_PBP2"/>
    <property type="match status" value="1"/>
</dbReference>
<dbReference type="InterPro" id="IPR000515">
    <property type="entry name" value="MetI-like"/>
</dbReference>
<evidence type="ECO:0000256" key="4">
    <source>
        <dbReference type="ARBA" id="ARBA00022692"/>
    </source>
</evidence>